<dbReference type="OrthoDB" id="5198189at2"/>
<dbReference type="RefSeq" id="WP_084711050.1">
    <property type="nucleotide sequence ID" value="NZ_CDRZ01000234.1"/>
</dbReference>
<dbReference type="PIRSF" id="PIRSF037395">
    <property type="entry name" value="UCP037395_ABCper"/>
    <property type="match status" value="1"/>
</dbReference>
<feature type="transmembrane region" description="Helical" evidence="1">
    <location>
        <begin position="210"/>
        <end position="228"/>
    </location>
</feature>
<sequence length="243" mass="26439">MSARQGDAAFDKAGSKVLKVSLALLTAAVIAVLLIWKLAFIHQNWEVFAAVLLLASLAAFFVSFERNNVSSKDIGVIAVLAALAAVCRVPFAPLPGIQPTTFLVIVSGYVFGARSGFMVGAVAALVSNFFLGQGPWTPFQMLFWGLIGASAGLLGEIRPQAGRAVMVPFSIAWGYLFGWLMNIFFVVFFIKPLTWKAVFVAYAASFPFDTLHALGNVCFYLLLGPQVIKVLKRFKEKMTYVEI</sequence>
<reference evidence="3" key="1">
    <citation type="submission" date="2015-01" db="EMBL/GenBank/DDBJ databases">
        <authorList>
            <person name="Manzoor Shahid"/>
            <person name="Zubair Saima"/>
        </authorList>
    </citation>
    <scope>NUCLEOTIDE SEQUENCE [LARGE SCALE GENOMIC DNA]</scope>
    <source>
        <strain evidence="3">Sp3</strain>
    </source>
</reference>
<dbReference type="Gene3D" id="1.10.1760.20">
    <property type="match status" value="1"/>
</dbReference>
<protein>
    <recommendedName>
        <fullName evidence="4">Metal ion ABC transporter, membrane-spanning subunit</fullName>
    </recommendedName>
</protein>
<dbReference type="InterPro" id="IPR024529">
    <property type="entry name" value="ECF_trnsprt_substrate-spec"/>
</dbReference>
<evidence type="ECO:0000313" key="3">
    <source>
        <dbReference type="Proteomes" id="UP000046155"/>
    </source>
</evidence>
<organism evidence="2 3">
    <name type="scientific">Syntrophaceticus schinkii</name>
    <dbReference type="NCBI Taxonomy" id="499207"/>
    <lineage>
        <taxon>Bacteria</taxon>
        <taxon>Bacillati</taxon>
        <taxon>Bacillota</taxon>
        <taxon>Clostridia</taxon>
        <taxon>Thermoanaerobacterales</taxon>
        <taxon>Thermoanaerobacterales Family III. Incertae Sedis</taxon>
        <taxon>Syntrophaceticus</taxon>
    </lineage>
</organism>
<feature type="transmembrane region" description="Helical" evidence="1">
    <location>
        <begin position="74"/>
        <end position="91"/>
    </location>
</feature>
<dbReference type="AlphaFoldDB" id="A0A0B7MMD4"/>
<feature type="transmembrane region" description="Helical" evidence="1">
    <location>
        <begin position="45"/>
        <end position="62"/>
    </location>
</feature>
<accession>A0A0B7MMD4</accession>
<keyword evidence="1" id="KW-0812">Transmembrane</keyword>
<dbReference type="Proteomes" id="UP000046155">
    <property type="component" value="Unassembled WGS sequence"/>
</dbReference>
<dbReference type="EMBL" id="CDRZ01000234">
    <property type="protein sequence ID" value="CEO89136.1"/>
    <property type="molecule type" value="Genomic_DNA"/>
</dbReference>
<name>A0A0B7MMD4_9FIRM</name>
<evidence type="ECO:0008006" key="4">
    <source>
        <dbReference type="Google" id="ProtNLM"/>
    </source>
</evidence>
<evidence type="ECO:0000256" key="1">
    <source>
        <dbReference type="SAM" id="Phobius"/>
    </source>
</evidence>
<evidence type="ECO:0000313" key="2">
    <source>
        <dbReference type="EMBL" id="CEO89136.1"/>
    </source>
</evidence>
<gene>
    <name evidence="2" type="ORF">SSCH_380007</name>
</gene>
<feature type="transmembrane region" description="Helical" evidence="1">
    <location>
        <begin position="103"/>
        <end position="130"/>
    </location>
</feature>
<keyword evidence="1" id="KW-0472">Membrane</keyword>
<keyword evidence="1" id="KW-1133">Transmembrane helix</keyword>
<feature type="transmembrane region" description="Helical" evidence="1">
    <location>
        <begin position="20"/>
        <end position="38"/>
    </location>
</feature>
<dbReference type="InterPro" id="IPR017196">
    <property type="entry name" value="ECF_substrate-spec_UCP037395"/>
</dbReference>
<proteinExistence type="predicted"/>
<feature type="transmembrane region" description="Helical" evidence="1">
    <location>
        <begin position="136"/>
        <end position="155"/>
    </location>
</feature>
<dbReference type="GO" id="GO:0022857">
    <property type="term" value="F:transmembrane transporter activity"/>
    <property type="evidence" value="ECO:0007669"/>
    <property type="project" value="InterPro"/>
</dbReference>
<keyword evidence="3" id="KW-1185">Reference proteome</keyword>
<dbReference type="Pfam" id="PF12822">
    <property type="entry name" value="ECF_trnsprt"/>
    <property type="match status" value="1"/>
</dbReference>
<feature type="transmembrane region" description="Helical" evidence="1">
    <location>
        <begin position="167"/>
        <end position="190"/>
    </location>
</feature>